<comment type="caution">
    <text evidence="2">The sequence shown here is derived from an EMBL/GenBank/DDBJ whole genome shotgun (WGS) entry which is preliminary data.</text>
</comment>
<evidence type="ECO:0000256" key="1">
    <source>
        <dbReference type="SAM" id="MobiDB-lite"/>
    </source>
</evidence>
<evidence type="ECO:0000313" key="2">
    <source>
        <dbReference type="EMBL" id="GEU42899.1"/>
    </source>
</evidence>
<sequence>MKANAKTEDPHEDVGKLEKDGDKAMHDQNANAKTEDPNEDVRKLEKDWDKAMNDHNARRLRMHLYPSKPKAMKIGWRFLQFQFSSVLTTP</sequence>
<name>A0A6L2K1J9_TANCI</name>
<feature type="region of interest" description="Disordered" evidence="1">
    <location>
        <begin position="1"/>
        <end position="42"/>
    </location>
</feature>
<reference evidence="2" key="1">
    <citation type="journal article" date="2019" name="Sci. Rep.">
        <title>Draft genome of Tanacetum cinerariifolium, the natural source of mosquito coil.</title>
        <authorList>
            <person name="Yamashiro T."/>
            <person name="Shiraishi A."/>
            <person name="Satake H."/>
            <person name="Nakayama K."/>
        </authorList>
    </citation>
    <scope>NUCLEOTIDE SEQUENCE</scope>
</reference>
<gene>
    <name evidence="2" type="ORF">Tci_014877</name>
</gene>
<feature type="compositionally biased region" description="Basic and acidic residues" evidence="1">
    <location>
        <begin position="33"/>
        <end position="42"/>
    </location>
</feature>
<dbReference type="EMBL" id="BKCJ010001631">
    <property type="protein sequence ID" value="GEU42899.1"/>
    <property type="molecule type" value="Genomic_DNA"/>
</dbReference>
<accession>A0A6L2K1J9</accession>
<feature type="compositionally biased region" description="Basic and acidic residues" evidence="1">
    <location>
        <begin position="1"/>
        <end position="26"/>
    </location>
</feature>
<proteinExistence type="predicted"/>
<dbReference type="AlphaFoldDB" id="A0A6L2K1J9"/>
<organism evidence="2">
    <name type="scientific">Tanacetum cinerariifolium</name>
    <name type="common">Dalmatian daisy</name>
    <name type="synonym">Chrysanthemum cinerariifolium</name>
    <dbReference type="NCBI Taxonomy" id="118510"/>
    <lineage>
        <taxon>Eukaryota</taxon>
        <taxon>Viridiplantae</taxon>
        <taxon>Streptophyta</taxon>
        <taxon>Embryophyta</taxon>
        <taxon>Tracheophyta</taxon>
        <taxon>Spermatophyta</taxon>
        <taxon>Magnoliopsida</taxon>
        <taxon>eudicotyledons</taxon>
        <taxon>Gunneridae</taxon>
        <taxon>Pentapetalae</taxon>
        <taxon>asterids</taxon>
        <taxon>campanulids</taxon>
        <taxon>Asterales</taxon>
        <taxon>Asteraceae</taxon>
        <taxon>Asteroideae</taxon>
        <taxon>Anthemideae</taxon>
        <taxon>Anthemidinae</taxon>
        <taxon>Tanacetum</taxon>
    </lineage>
</organism>
<protein>
    <submittedName>
        <fullName evidence="2">Uncharacterized protein</fullName>
    </submittedName>
</protein>